<comment type="caution">
    <text evidence="2">The sequence shown here is derived from an EMBL/GenBank/DDBJ whole genome shotgun (WGS) entry which is preliminary data.</text>
</comment>
<organism evidence="2 3">
    <name type="scientific">Tenacibaculum vairaonense</name>
    <dbReference type="NCBI Taxonomy" id="3137860"/>
    <lineage>
        <taxon>Bacteria</taxon>
        <taxon>Pseudomonadati</taxon>
        <taxon>Bacteroidota</taxon>
        <taxon>Flavobacteriia</taxon>
        <taxon>Flavobacteriales</taxon>
        <taxon>Flavobacteriaceae</taxon>
        <taxon>Tenacibaculum</taxon>
    </lineage>
</organism>
<proteinExistence type="predicted"/>
<accession>A0ABM9PS30</accession>
<evidence type="ECO:0008006" key="4">
    <source>
        <dbReference type="Google" id="ProtNLM"/>
    </source>
</evidence>
<dbReference type="RefSeq" id="WP_348740220.1">
    <property type="nucleotide sequence ID" value="NZ_CAXJRC010000045.1"/>
</dbReference>
<evidence type="ECO:0000313" key="2">
    <source>
        <dbReference type="EMBL" id="CAL2108631.1"/>
    </source>
</evidence>
<sequence length="56" mass="6245">MKKVVFILGFIIASILNVSCTDNALKELEDHEKQIKLIENEEIGDEGDDDPIKTGD</sequence>
<feature type="compositionally biased region" description="Acidic residues" evidence="1">
    <location>
        <begin position="40"/>
        <end position="49"/>
    </location>
</feature>
<keyword evidence="3" id="KW-1185">Reference proteome</keyword>
<name>A0ABM9PS30_9FLAO</name>
<dbReference type="Proteomes" id="UP001497602">
    <property type="component" value="Unassembled WGS sequence"/>
</dbReference>
<dbReference type="EMBL" id="CAXJRC010000045">
    <property type="protein sequence ID" value="CAL2108631.1"/>
    <property type="molecule type" value="Genomic_DNA"/>
</dbReference>
<protein>
    <recommendedName>
        <fullName evidence="4">Lipoprotein</fullName>
    </recommendedName>
</protein>
<evidence type="ECO:0000256" key="1">
    <source>
        <dbReference type="SAM" id="MobiDB-lite"/>
    </source>
</evidence>
<gene>
    <name evidence="2" type="ORF">T190115A13A_80206</name>
</gene>
<reference evidence="2 3" key="1">
    <citation type="submission" date="2024-05" db="EMBL/GenBank/DDBJ databases">
        <authorList>
            <person name="Duchaud E."/>
        </authorList>
    </citation>
    <scope>NUCLEOTIDE SEQUENCE [LARGE SCALE GENOMIC DNA]</scope>
    <source>
        <strain evidence="2">Ena-SAMPLE-TAB-13-05-2024-13:56:06:370-140305</strain>
    </source>
</reference>
<feature type="region of interest" description="Disordered" evidence="1">
    <location>
        <begin position="37"/>
        <end position="56"/>
    </location>
</feature>
<evidence type="ECO:0000313" key="3">
    <source>
        <dbReference type="Proteomes" id="UP001497602"/>
    </source>
</evidence>